<name>A0A9X4AKF1_9BACI</name>
<dbReference type="InterPro" id="IPR018982">
    <property type="entry name" value="RQC_domain"/>
</dbReference>
<dbReference type="RefSeq" id="WP_272434903.1">
    <property type="nucleotide sequence ID" value="NZ_JAMQKB010000001.1"/>
</dbReference>
<feature type="domain" description="Probable zinc-binding" evidence="2">
    <location>
        <begin position="202"/>
        <end position="244"/>
    </location>
</feature>
<dbReference type="SUPFAM" id="SSF46785">
    <property type="entry name" value="Winged helix' DNA-binding domain"/>
    <property type="match status" value="1"/>
</dbReference>
<evidence type="ECO:0000313" key="3">
    <source>
        <dbReference type="EMBL" id="MDC3423232.1"/>
    </source>
</evidence>
<proteinExistence type="predicted"/>
<evidence type="ECO:0000259" key="1">
    <source>
        <dbReference type="Pfam" id="PF09382"/>
    </source>
</evidence>
<evidence type="ECO:0000313" key="4">
    <source>
        <dbReference type="Proteomes" id="UP001145050"/>
    </source>
</evidence>
<dbReference type="GO" id="GO:0043138">
    <property type="term" value="F:3'-5' DNA helicase activity"/>
    <property type="evidence" value="ECO:0007669"/>
    <property type="project" value="InterPro"/>
</dbReference>
<evidence type="ECO:0000259" key="2">
    <source>
        <dbReference type="Pfam" id="PF13451"/>
    </source>
</evidence>
<dbReference type="Proteomes" id="UP001145050">
    <property type="component" value="Unassembled WGS sequence"/>
</dbReference>
<comment type="caution">
    <text evidence="3">The sequence shown here is derived from an EMBL/GenBank/DDBJ whole genome shotgun (WGS) entry which is preliminary data.</text>
</comment>
<feature type="domain" description="RQC" evidence="1">
    <location>
        <begin position="10"/>
        <end position="101"/>
    </location>
</feature>
<dbReference type="EMBL" id="JAMQKB010000001">
    <property type="protein sequence ID" value="MDC3423232.1"/>
    <property type="molecule type" value="Genomic_DNA"/>
</dbReference>
<dbReference type="InterPro" id="IPR036388">
    <property type="entry name" value="WH-like_DNA-bd_sf"/>
</dbReference>
<dbReference type="Gene3D" id="1.10.10.10">
    <property type="entry name" value="Winged helix-like DNA-binding domain superfamily/Winged helix DNA-binding domain"/>
    <property type="match status" value="1"/>
</dbReference>
<protein>
    <submittedName>
        <fullName evidence="3">Zinc-ribbon domain containing protein</fullName>
    </submittedName>
</protein>
<reference evidence="3" key="1">
    <citation type="submission" date="2022-06" db="EMBL/GenBank/DDBJ databases">
        <title>Aquibacillus sp. a new bacterium isolated from soil saline samples.</title>
        <authorList>
            <person name="Galisteo C."/>
            <person name="De La Haba R."/>
            <person name="Sanchez-Porro C."/>
            <person name="Ventosa A."/>
        </authorList>
    </citation>
    <scope>NUCLEOTIDE SEQUENCE</scope>
    <source>
        <strain evidence="3">3ASR75-11</strain>
    </source>
</reference>
<dbReference type="Pfam" id="PF09382">
    <property type="entry name" value="RQC"/>
    <property type="match status" value="1"/>
</dbReference>
<dbReference type="GO" id="GO:0006260">
    <property type="term" value="P:DNA replication"/>
    <property type="evidence" value="ECO:0007669"/>
    <property type="project" value="InterPro"/>
</dbReference>
<organism evidence="3 4">
    <name type="scientific">Terrihalobacillus insolitus</name>
    <dbReference type="NCBI Taxonomy" id="2950438"/>
    <lineage>
        <taxon>Bacteria</taxon>
        <taxon>Bacillati</taxon>
        <taxon>Bacillota</taxon>
        <taxon>Bacilli</taxon>
        <taxon>Bacillales</taxon>
        <taxon>Bacillaceae</taxon>
        <taxon>Terrihalobacillus</taxon>
    </lineage>
</organism>
<dbReference type="NCBIfam" id="NF041107">
    <property type="entry name" value="RQC_minor_1"/>
    <property type="match status" value="1"/>
</dbReference>
<sequence length="249" mass="29431">MKSKLPESEILAILRAADEMIAEGGRTLLAKTLKGSREKKVLELGLDECPTYGDFKSEKLETVMEKIDWMIDNDFLDIQYNGKLPMIVYTERGWDIEKNQRVDEFLCEWDQWIAKGRIDQDMTYLKDRNRGMILLLLERIRETGNKKYIPLLERWESVDYKKVRAAIRETIKAIETGERVDEQRITEREQLLHEALEGSPPEDLVLKCWDCGDRFTFSVGEQRFFKQKGFTLPKRCEECRMERKFGWDC</sequence>
<keyword evidence="4" id="KW-1185">Reference proteome</keyword>
<dbReference type="InterPro" id="IPR036390">
    <property type="entry name" value="WH_DNA-bd_sf"/>
</dbReference>
<dbReference type="InterPro" id="IPR025306">
    <property type="entry name" value="Zn-bnd_dom_prob"/>
</dbReference>
<dbReference type="Pfam" id="PF13451">
    <property type="entry name" value="zf_Tbcl"/>
    <property type="match status" value="1"/>
</dbReference>
<accession>A0A9X4AKF1</accession>
<dbReference type="GO" id="GO:0006281">
    <property type="term" value="P:DNA repair"/>
    <property type="evidence" value="ECO:0007669"/>
    <property type="project" value="InterPro"/>
</dbReference>
<gene>
    <name evidence="3" type="ORF">NC797_01755</name>
</gene>
<dbReference type="AlphaFoldDB" id="A0A9X4AKF1"/>